<proteinExistence type="predicted"/>
<dbReference type="NCBIfam" id="NF002383">
    <property type="entry name" value="PRK01392.1"/>
    <property type="match status" value="1"/>
</dbReference>
<protein>
    <recommendedName>
        <fullName evidence="1">citrate lyase holo-[acyl-carrier protein] synthase</fullName>
        <ecNumber evidence="1">2.7.7.61</ecNumber>
    </recommendedName>
</protein>
<dbReference type="GO" id="GO:0050519">
    <property type="term" value="F:holo-citrate lyase synthase activity"/>
    <property type="evidence" value="ECO:0007669"/>
    <property type="project" value="UniProtKB-EC"/>
</dbReference>
<evidence type="ECO:0000256" key="1">
    <source>
        <dbReference type="ARBA" id="ARBA00012524"/>
    </source>
</evidence>
<organism evidence="5 6">
    <name type="scientific">Ectobacillus funiculus</name>
    <dbReference type="NCBI Taxonomy" id="137993"/>
    <lineage>
        <taxon>Bacteria</taxon>
        <taxon>Bacillati</taxon>
        <taxon>Bacillota</taxon>
        <taxon>Bacilli</taxon>
        <taxon>Bacillales</taxon>
        <taxon>Bacillaceae</taxon>
        <taxon>Ectobacillus</taxon>
    </lineage>
</organism>
<keyword evidence="6" id="KW-1185">Reference proteome</keyword>
<accession>A0ABV5WI41</accession>
<evidence type="ECO:0000313" key="5">
    <source>
        <dbReference type="EMBL" id="MFB9760289.1"/>
    </source>
</evidence>
<keyword evidence="5" id="KW-0456">Lyase</keyword>
<evidence type="ECO:0000313" key="6">
    <source>
        <dbReference type="Proteomes" id="UP001589609"/>
    </source>
</evidence>
<dbReference type="InterPro" id="IPR005551">
    <property type="entry name" value="CitX"/>
</dbReference>
<dbReference type="Proteomes" id="UP001589609">
    <property type="component" value="Unassembled WGS sequence"/>
</dbReference>
<comment type="caution">
    <text evidence="5">The sequence shown here is derived from an EMBL/GenBank/DDBJ whole genome shotgun (WGS) entry which is preliminary data.</text>
</comment>
<keyword evidence="3 5" id="KW-0548">Nucleotidyltransferase</keyword>
<dbReference type="NCBIfam" id="TIGR03124">
    <property type="entry name" value="citrate_citX"/>
    <property type="match status" value="1"/>
</dbReference>
<dbReference type="Pfam" id="PF03802">
    <property type="entry name" value="CitX"/>
    <property type="match status" value="1"/>
</dbReference>
<dbReference type="RefSeq" id="WP_379950609.1">
    <property type="nucleotide sequence ID" value="NZ_JBHMAF010000120.1"/>
</dbReference>
<reference evidence="5 6" key="1">
    <citation type="submission" date="2024-09" db="EMBL/GenBank/DDBJ databases">
        <authorList>
            <person name="Sun Q."/>
            <person name="Mori K."/>
        </authorList>
    </citation>
    <scope>NUCLEOTIDE SEQUENCE [LARGE SCALE GENOMIC DNA]</scope>
    <source>
        <strain evidence="5 6">JCM 11201</strain>
    </source>
</reference>
<evidence type="ECO:0000256" key="4">
    <source>
        <dbReference type="ARBA" id="ARBA00048574"/>
    </source>
</evidence>
<evidence type="ECO:0000256" key="2">
    <source>
        <dbReference type="ARBA" id="ARBA00022679"/>
    </source>
</evidence>
<comment type="catalytic activity">
    <reaction evidence="4">
        <text>apo-[citrate lyase ACP] + 2'-(5''-triphospho-alpha-D-ribosyl)-3'-dephospho-CoA = holo-[citrate lyase ACP] + diphosphate</text>
        <dbReference type="Rhea" id="RHEA:16333"/>
        <dbReference type="Rhea" id="RHEA-COMP:10157"/>
        <dbReference type="Rhea" id="RHEA-COMP:10158"/>
        <dbReference type="ChEBI" id="CHEBI:29999"/>
        <dbReference type="ChEBI" id="CHEBI:33019"/>
        <dbReference type="ChEBI" id="CHEBI:61378"/>
        <dbReference type="ChEBI" id="CHEBI:82683"/>
        <dbReference type="EC" id="2.7.7.61"/>
    </reaction>
</comment>
<dbReference type="EC" id="2.7.7.61" evidence="1"/>
<name>A0ABV5WI41_9BACI</name>
<evidence type="ECO:0000256" key="3">
    <source>
        <dbReference type="ARBA" id="ARBA00022695"/>
    </source>
</evidence>
<dbReference type="EMBL" id="JBHMAF010000120">
    <property type="protein sequence ID" value="MFB9760289.1"/>
    <property type="molecule type" value="Genomic_DNA"/>
</dbReference>
<gene>
    <name evidence="5" type="primary">citX</name>
    <name evidence="5" type="ORF">ACFFMS_18175</name>
</gene>
<keyword evidence="2 5" id="KW-0808">Transferase</keyword>
<dbReference type="GO" id="GO:0016829">
    <property type="term" value="F:lyase activity"/>
    <property type="evidence" value="ECO:0007669"/>
    <property type="project" value="UniProtKB-KW"/>
</dbReference>
<sequence>MKNESVILNEILNARETRANTQKELIDRYKTTLVSFTLNIPGPEKNSPIFTKVHEEGICLLEEELRNQHKKILYKITRNTAAGAEAFMVIDADPLDVKKIAVFIEEKNKVGRLFDFDVFTNKMEQISRSQLGLNERMCLVCNDSAKVCGRSRKHSTEELLEKLYGLIKYKN</sequence>